<gene>
    <name evidence="7" type="ORF">CROQUDRAFT_650003</name>
</gene>
<feature type="domain" description="Nucleoporin POM152 ninth Ig-like" evidence="6">
    <location>
        <begin position="1124"/>
        <end position="1204"/>
    </location>
</feature>
<keyword evidence="8" id="KW-1185">Reference proteome</keyword>
<keyword evidence="1" id="KW-0472">Membrane</keyword>
<dbReference type="InterPro" id="IPR056540">
    <property type="entry name" value="TMD_POM152"/>
</dbReference>
<dbReference type="InterPro" id="IPR056543">
    <property type="entry name" value="Ig-like_POM152_9th"/>
</dbReference>
<dbReference type="InterPro" id="IPR037701">
    <property type="entry name" value="Pom152"/>
</dbReference>
<dbReference type="Pfam" id="PF24527">
    <property type="entry name" value="Ig-like_Pom152_9"/>
    <property type="match status" value="1"/>
</dbReference>
<dbReference type="Pfam" id="PF24097">
    <property type="entry name" value="TMD_POM152"/>
    <property type="match status" value="1"/>
</dbReference>
<evidence type="ECO:0000259" key="5">
    <source>
        <dbReference type="Pfam" id="PF24519"/>
    </source>
</evidence>
<feature type="domain" description="Nucleoporin POM152 Ig-like" evidence="4">
    <location>
        <begin position="494"/>
        <end position="600"/>
    </location>
</feature>
<dbReference type="Pfam" id="PF24519">
    <property type="entry name" value="Ig-like_Pom152_1"/>
    <property type="match status" value="1"/>
</dbReference>
<evidence type="ECO:0000313" key="8">
    <source>
        <dbReference type="Proteomes" id="UP000886653"/>
    </source>
</evidence>
<name>A0A9P6THX4_9BASI</name>
<dbReference type="InterPro" id="IPR056541">
    <property type="entry name" value="Ig-like_POM152"/>
</dbReference>
<feature type="domain" description="Nucleoporin POM152 Ig-like" evidence="4">
    <location>
        <begin position="808"/>
        <end position="893"/>
    </location>
</feature>
<dbReference type="GO" id="GO:0006606">
    <property type="term" value="P:protein import into nucleus"/>
    <property type="evidence" value="ECO:0007669"/>
    <property type="project" value="TreeGrafter"/>
</dbReference>
<dbReference type="Pfam" id="PF23664">
    <property type="entry name" value="Ig_Pom152"/>
    <property type="match status" value="2"/>
</dbReference>
<dbReference type="PANTHER" id="PTHR28206">
    <property type="entry name" value="NUCLEOPORIN POM152"/>
    <property type="match status" value="1"/>
</dbReference>
<evidence type="ECO:0000259" key="3">
    <source>
        <dbReference type="Pfam" id="PF24097"/>
    </source>
</evidence>
<keyword evidence="1" id="KW-0812">Transmembrane</keyword>
<dbReference type="GO" id="GO:0070762">
    <property type="term" value="C:nuclear pore transmembrane ring"/>
    <property type="evidence" value="ECO:0007669"/>
    <property type="project" value="TreeGrafter"/>
</dbReference>
<accession>A0A9P6THX4</accession>
<dbReference type="InterPro" id="IPR056542">
    <property type="entry name" value="Ig-like_POM152_1st"/>
</dbReference>
<comment type="caution">
    <text evidence="7">The sequence shown here is derived from an EMBL/GenBank/DDBJ whole genome shotgun (WGS) entry which is preliminary data.</text>
</comment>
<evidence type="ECO:0000313" key="7">
    <source>
        <dbReference type="EMBL" id="KAG0152559.1"/>
    </source>
</evidence>
<feature type="domain" description="Nucleoporin POM152 first Ig-like" evidence="5">
    <location>
        <begin position="165"/>
        <end position="319"/>
    </location>
</feature>
<dbReference type="Proteomes" id="UP000886653">
    <property type="component" value="Unassembled WGS sequence"/>
</dbReference>
<dbReference type="Pfam" id="PF24312">
    <property type="entry name" value="Ig-like_POM152"/>
    <property type="match status" value="2"/>
</dbReference>
<evidence type="ECO:0000259" key="4">
    <source>
        <dbReference type="Pfam" id="PF24312"/>
    </source>
</evidence>
<sequence>MSTSSESGLPPPLISPRFIDLPTQRLYLASFVGLIQSYKLFQFIEYWCFGTTSTSPLFNSLWLYWSSLDLILFAFLIPALRIPRLKFKPFQIFSIISLLVFTNWILAGNWSLTPSLITFLIPKSIKRLFDYQTAILEVKVRLQDVINPSSHILGKHTIHILPHSTAKLNPSSQCFCIIPSLSTSIASIPIVFNNSIPHLLQYSVTNFITGDKALYNLTHSQLHSLSKIKKPKKSLEDWIEDEENDWQITQTKPSTSSSSDVNQQFPLTFHQSKNQDQSILERTQQLYNLDIHHIGIIRLERVLDEDTMDIRIARTEALVVECPRASFTGSNPPSHHNLLLPSWATSDSPEPISHKCVDETENLGITVFGLPPLTLTYHRLLDNNERKLLKLEGISPSEFVTPLATADTTSLTDKLRISPRPEYGWAEAQTIDLPLNISLRTPGKHVYELDTLRDGCGHVYDFGAMRESGGSRRLMIESGQERVIDTKSVYVHPRSQVSFLGCGNTEDEPLRLLRGKSVPLRIHVQESSNAASEDSPWTIGIAYKPVPSLDPVDDERRAWNQNITFSESTKVIQATQPGTYELIGIDGKFCGGDILMPSSCLVLEQPPPTIDLNFSSITDQCSGEIGLKASFLLKGKPPFRLHYTISQLGRSIQTKIKTIQHARDEIVIQPDSPGHFEYNFIKLDDAYYDDIKILDKSIKQVVHPLAQARFLRGGKDENVWSCDGETVEAEVELKGAPPYTLVYQILGEKLQTVKDIESSYAVLNVSIPSQYVTKGGSFTLSLVSITDGNGCLRNLTVPDLNIEVHRTKPTAKFYSAIGDERKFVGREGELVRIPMRLTGNGPWSIEYAIEGSAHSSEKTVYNPNAHLEVSKAGRYELLAVHDQHCPGTVDSSSASFVVEWLPRPSIRLENQDQGVVLRPPVCEMVDDGVELDLTGSPPFSVRYDVLHKPFGKRGSSVEEKTVQLLKPHAILPLQTTDAGSYTYTITGLSDRTYPRPSDLKQSSLEIRQDVYALPSAALKTVGQITYCVDDSLAARGKKGVKVEVVGKAPFELEIEVVNELTQAAERFDLSLSSSSNMLSLPYTFRSASPHSVKLVSVRDSNGCKSILGDNVGSTAKVEVAEIASIKAVSNKPYFCVGERLEYLLKGSPPWLIKYEFNNKASSITIGSKDEPKFSRLANEPGLFKIVGIAHKEDLCVAKVKVEKVIRPIPRVKISSGRNFIEDLREGDQSEIVFSFEGTPPFAFTYTRSVPEDRPGAEGAGRILETHTVTDIQDYNYSIFAREEGTWSVTFIQDRFCSFPPGVGGSGEMIE</sequence>
<feature type="domain" description="Nucleoporin POM152 immunoglobulin-like" evidence="2">
    <location>
        <begin position="605"/>
        <end position="708"/>
    </location>
</feature>
<reference evidence="7" key="1">
    <citation type="submission" date="2013-11" db="EMBL/GenBank/DDBJ databases">
        <title>Genome sequence of the fusiform rust pathogen reveals effectors for host alternation and coevolution with pine.</title>
        <authorList>
            <consortium name="DOE Joint Genome Institute"/>
            <person name="Smith K."/>
            <person name="Pendleton A."/>
            <person name="Kubisiak T."/>
            <person name="Anderson C."/>
            <person name="Salamov A."/>
            <person name="Aerts A."/>
            <person name="Riley R."/>
            <person name="Clum A."/>
            <person name="Lindquist E."/>
            <person name="Ence D."/>
            <person name="Campbell M."/>
            <person name="Kronenberg Z."/>
            <person name="Feau N."/>
            <person name="Dhillon B."/>
            <person name="Hamelin R."/>
            <person name="Burleigh J."/>
            <person name="Smith J."/>
            <person name="Yandell M."/>
            <person name="Nelson C."/>
            <person name="Grigoriev I."/>
            <person name="Davis J."/>
        </authorList>
    </citation>
    <scope>NUCLEOTIDE SEQUENCE</scope>
    <source>
        <strain evidence="7">G11</strain>
    </source>
</reference>
<dbReference type="InterPro" id="IPR056544">
    <property type="entry name" value="Ig_POM152"/>
</dbReference>
<feature type="transmembrane region" description="Helical" evidence="1">
    <location>
        <begin position="62"/>
        <end position="80"/>
    </location>
</feature>
<feature type="transmembrane region" description="Helical" evidence="1">
    <location>
        <begin position="92"/>
        <end position="112"/>
    </location>
</feature>
<evidence type="ECO:0000259" key="6">
    <source>
        <dbReference type="Pfam" id="PF24527"/>
    </source>
</evidence>
<keyword evidence="1" id="KW-1133">Transmembrane helix</keyword>
<organism evidence="7 8">
    <name type="scientific">Cronartium quercuum f. sp. fusiforme G11</name>
    <dbReference type="NCBI Taxonomy" id="708437"/>
    <lineage>
        <taxon>Eukaryota</taxon>
        <taxon>Fungi</taxon>
        <taxon>Dikarya</taxon>
        <taxon>Basidiomycota</taxon>
        <taxon>Pucciniomycotina</taxon>
        <taxon>Pucciniomycetes</taxon>
        <taxon>Pucciniales</taxon>
        <taxon>Coleosporiaceae</taxon>
        <taxon>Cronartium</taxon>
    </lineage>
</organism>
<proteinExistence type="predicted"/>
<feature type="domain" description="Nucleoporin POM152 N-terminal transmembrane" evidence="3">
    <location>
        <begin position="20"/>
        <end position="111"/>
    </location>
</feature>
<evidence type="ECO:0000256" key="1">
    <source>
        <dbReference type="SAM" id="Phobius"/>
    </source>
</evidence>
<dbReference type="GO" id="GO:0017056">
    <property type="term" value="F:structural constituent of nuclear pore"/>
    <property type="evidence" value="ECO:0007669"/>
    <property type="project" value="InterPro"/>
</dbReference>
<protein>
    <recommendedName>
        <fullName evidence="9">Nucleoporin Pom152</fullName>
    </recommendedName>
</protein>
<dbReference type="OrthoDB" id="5529162at2759"/>
<dbReference type="PANTHER" id="PTHR28206:SF1">
    <property type="entry name" value="NUCLEOPORIN POM152"/>
    <property type="match status" value="1"/>
</dbReference>
<dbReference type="GO" id="GO:0006999">
    <property type="term" value="P:nuclear pore organization"/>
    <property type="evidence" value="ECO:0007669"/>
    <property type="project" value="TreeGrafter"/>
</dbReference>
<feature type="domain" description="Nucleoporin POM152 immunoglobulin-like" evidence="2">
    <location>
        <begin position="928"/>
        <end position="1010"/>
    </location>
</feature>
<dbReference type="EMBL" id="MU167208">
    <property type="protein sequence ID" value="KAG0152559.1"/>
    <property type="molecule type" value="Genomic_DNA"/>
</dbReference>
<evidence type="ECO:0000259" key="2">
    <source>
        <dbReference type="Pfam" id="PF23664"/>
    </source>
</evidence>
<evidence type="ECO:0008006" key="9">
    <source>
        <dbReference type="Google" id="ProtNLM"/>
    </source>
</evidence>